<dbReference type="SUPFAM" id="SSF88713">
    <property type="entry name" value="Glycoside hydrolase/deacetylase"/>
    <property type="match status" value="1"/>
</dbReference>
<dbReference type="NCBIfam" id="TIGR03006">
    <property type="entry name" value="pepcterm_polyde"/>
    <property type="match status" value="1"/>
</dbReference>
<dbReference type="EMBL" id="JACDUS010000015">
    <property type="protein sequence ID" value="MBA2883017.1"/>
    <property type="molecule type" value="Genomic_DNA"/>
</dbReference>
<dbReference type="PANTHER" id="PTHR47561:SF1">
    <property type="entry name" value="POLYSACCHARIDE DEACETYLASE FAMILY PROTEIN (AFU_ORTHOLOGUE AFUA_6G05030)"/>
    <property type="match status" value="1"/>
</dbReference>
<feature type="domain" description="NodB homology" evidence="1">
    <location>
        <begin position="19"/>
        <end position="277"/>
    </location>
</feature>
<evidence type="ECO:0000313" key="2">
    <source>
        <dbReference type="EMBL" id="MBA2883017.1"/>
    </source>
</evidence>
<protein>
    <submittedName>
        <fullName evidence="2">Polysaccharide deacetylase family protein (PEP-CTERM system associated)</fullName>
    </submittedName>
</protein>
<dbReference type="Pfam" id="PF11959">
    <property type="entry name" value="DUF3473"/>
    <property type="match status" value="1"/>
</dbReference>
<dbReference type="GO" id="GO:0016810">
    <property type="term" value="F:hydrolase activity, acting on carbon-nitrogen (but not peptide) bonds"/>
    <property type="evidence" value="ECO:0007669"/>
    <property type="project" value="InterPro"/>
</dbReference>
<dbReference type="GO" id="GO:0005975">
    <property type="term" value="P:carbohydrate metabolic process"/>
    <property type="evidence" value="ECO:0007669"/>
    <property type="project" value="InterPro"/>
</dbReference>
<sequence>MKNFLTIDVEDYFQVAAFADIVSPDNWDSMEQRVSAPVERLLQTLDKHGVKATFFIVGWTAEKHPGIVRAIAAHGHEIGCHSYWHRKVYEMAPEAFRADTRRARQVLENLSGRNITAYRAPSYSITAKSMWAIDILKEEGFTADSSIFPIVHDMYGIPDAPRFRYELPQKGIEEFPLSTAVIFGRRIPVSGGGYFRLFPYWFTKTALKRINRQENQPFVFYIHPWELDPGQPRFKNARLLSRFRHYNNLGKTRERFERLLSDFDFIPLPSKNSRGNP</sequence>
<dbReference type="InterPro" id="IPR045235">
    <property type="entry name" value="PuuE_HpPgdA-like"/>
</dbReference>
<reference evidence="2 3" key="1">
    <citation type="submission" date="2020-07" db="EMBL/GenBank/DDBJ databases">
        <title>Genomic Encyclopedia of Type Strains, Phase IV (KMG-IV): sequencing the most valuable type-strain genomes for metagenomic binning, comparative biology and taxonomic classification.</title>
        <authorList>
            <person name="Goeker M."/>
        </authorList>
    </citation>
    <scope>NUCLEOTIDE SEQUENCE [LARGE SCALE GENOMIC DNA]</scope>
    <source>
        <strain evidence="2 3">DSM 17721</strain>
    </source>
</reference>
<dbReference type="Gene3D" id="3.20.20.370">
    <property type="entry name" value="Glycoside hydrolase/deacetylase"/>
    <property type="match status" value="1"/>
</dbReference>
<gene>
    <name evidence="2" type="ORF">HNR65_003374</name>
</gene>
<proteinExistence type="predicted"/>
<dbReference type="Proteomes" id="UP000525298">
    <property type="component" value="Unassembled WGS sequence"/>
</dbReference>
<dbReference type="InterPro" id="IPR014344">
    <property type="entry name" value="XrtA_polysacc_deacetyl"/>
</dbReference>
<dbReference type="Pfam" id="PF01522">
    <property type="entry name" value="Polysacc_deac_1"/>
    <property type="match status" value="1"/>
</dbReference>
<dbReference type="RefSeq" id="WP_181552636.1">
    <property type="nucleotide sequence ID" value="NZ_JACDUS010000015.1"/>
</dbReference>
<comment type="caution">
    <text evidence="2">The sequence shown here is derived from an EMBL/GenBank/DDBJ whole genome shotgun (WGS) entry which is preliminary data.</text>
</comment>
<accession>A0A7W0CCA2</accession>
<evidence type="ECO:0000313" key="3">
    <source>
        <dbReference type="Proteomes" id="UP000525298"/>
    </source>
</evidence>
<dbReference type="InterPro" id="IPR002509">
    <property type="entry name" value="NODB_dom"/>
</dbReference>
<dbReference type="PROSITE" id="PS51677">
    <property type="entry name" value="NODB"/>
    <property type="match status" value="1"/>
</dbReference>
<name>A0A7W0CCA2_9BACT</name>
<organism evidence="2 3">
    <name type="scientific">Desulfosalsimonas propionicica</name>
    <dbReference type="NCBI Taxonomy" id="332175"/>
    <lineage>
        <taxon>Bacteria</taxon>
        <taxon>Pseudomonadati</taxon>
        <taxon>Thermodesulfobacteriota</taxon>
        <taxon>Desulfobacteria</taxon>
        <taxon>Desulfobacterales</taxon>
        <taxon>Desulfosalsimonadaceae</taxon>
        <taxon>Desulfosalsimonas</taxon>
    </lineage>
</organism>
<evidence type="ECO:0000259" key="1">
    <source>
        <dbReference type="PROSITE" id="PS51677"/>
    </source>
</evidence>
<dbReference type="InterPro" id="IPR011330">
    <property type="entry name" value="Glyco_hydro/deAcase_b/a-brl"/>
</dbReference>
<dbReference type="AlphaFoldDB" id="A0A7W0CCA2"/>
<dbReference type="PANTHER" id="PTHR47561">
    <property type="entry name" value="POLYSACCHARIDE DEACETYLASE FAMILY PROTEIN (AFU_ORTHOLOGUE AFUA_6G05030)"/>
    <property type="match status" value="1"/>
</dbReference>
<keyword evidence="3" id="KW-1185">Reference proteome</keyword>
<dbReference type="InterPro" id="IPR022560">
    <property type="entry name" value="DUF3473"/>
</dbReference>
<dbReference type="CDD" id="cd10941">
    <property type="entry name" value="CE4_PuuE_HpPgdA_like_2"/>
    <property type="match status" value="1"/>
</dbReference>